<dbReference type="Gene3D" id="1.10.150.650">
    <property type="match status" value="1"/>
</dbReference>
<gene>
    <name evidence="2" type="ORF">C0630_05920</name>
</gene>
<dbReference type="Gene3D" id="3.20.20.140">
    <property type="entry name" value="Metal-dependent hydrolases"/>
    <property type="match status" value="1"/>
</dbReference>
<feature type="domain" description="Polymerase/histidinol phosphatase N-terminal" evidence="1">
    <location>
        <begin position="5"/>
        <end position="70"/>
    </location>
</feature>
<dbReference type="PANTHER" id="PTHR42924:SF3">
    <property type="entry name" value="POLYMERASE_HISTIDINOL PHOSPHATASE N-TERMINAL DOMAIN-CONTAINING PROTEIN"/>
    <property type="match status" value="1"/>
</dbReference>
<sequence>MNVCYDLHTHTTASDGTLPPSVLVARAVAAGVDVLAVTDHDTTEGLLEASTAAKGSGICLVTGVEISVTWSGQVVHIVGLGFDPENKTLQAGLAELRRFRGWRAEEIGRRLEKHGISGAYEGAKGYSNGHLISRTHFARFLVEQGYAPDMRKVFKQFLTQGKPGHVAGEWADLGKAVGWIHGAGGEAVIAHPARYGMTRTKLRRLIGEFQEAGGAALEVVSGSHSRDEAFTMAKHSRDFSLRASVGSDYHGPETPWADLGKLSALPDNAVPIWRGWPDLAVSIPA</sequence>
<organism evidence="2 3">
    <name type="scientific">Sedimenticola selenatireducens</name>
    <dbReference type="NCBI Taxonomy" id="191960"/>
    <lineage>
        <taxon>Bacteria</taxon>
        <taxon>Pseudomonadati</taxon>
        <taxon>Pseudomonadota</taxon>
        <taxon>Gammaproteobacteria</taxon>
        <taxon>Chromatiales</taxon>
        <taxon>Sedimenticolaceae</taxon>
        <taxon>Sedimenticola</taxon>
    </lineage>
</organism>
<dbReference type="InterPro" id="IPR016195">
    <property type="entry name" value="Pol/histidinol_Pase-like"/>
</dbReference>
<dbReference type="GO" id="GO:0004534">
    <property type="term" value="F:5'-3' RNA exonuclease activity"/>
    <property type="evidence" value="ECO:0007669"/>
    <property type="project" value="TreeGrafter"/>
</dbReference>
<dbReference type="PANTHER" id="PTHR42924">
    <property type="entry name" value="EXONUCLEASE"/>
    <property type="match status" value="1"/>
</dbReference>
<dbReference type="SUPFAM" id="SSF89550">
    <property type="entry name" value="PHP domain-like"/>
    <property type="match status" value="1"/>
</dbReference>
<dbReference type="Pfam" id="PF02811">
    <property type="entry name" value="PHP"/>
    <property type="match status" value="1"/>
</dbReference>
<dbReference type="InterPro" id="IPR052018">
    <property type="entry name" value="PHP_domain"/>
</dbReference>
<dbReference type="STRING" id="1111735.GCA_000428045_02337"/>
<evidence type="ECO:0000259" key="1">
    <source>
        <dbReference type="SMART" id="SM00481"/>
    </source>
</evidence>
<dbReference type="CDD" id="cd07438">
    <property type="entry name" value="PHP_HisPPase_AMP"/>
    <property type="match status" value="1"/>
</dbReference>
<reference evidence="2 3" key="1">
    <citation type="submission" date="2017-11" db="EMBL/GenBank/DDBJ databases">
        <title>Genome-resolved metagenomics identifies genetic mobility, metabolic interactions, and unexpected diversity in perchlorate-reducing communities.</title>
        <authorList>
            <person name="Barnum T.P."/>
            <person name="Figueroa I.A."/>
            <person name="Carlstrom C.I."/>
            <person name="Lucas L.N."/>
            <person name="Engelbrektson A.L."/>
            <person name="Coates J.D."/>
        </authorList>
    </citation>
    <scope>NUCLEOTIDE SEQUENCE [LARGE SCALE GENOMIC DNA]</scope>
    <source>
        <strain evidence="2">BM301</strain>
    </source>
</reference>
<name>A0A2N6CYF2_9GAMM</name>
<dbReference type="AlphaFoldDB" id="A0A2N6CYF2"/>
<dbReference type="Proteomes" id="UP000235015">
    <property type="component" value="Unassembled WGS sequence"/>
</dbReference>
<accession>A0A2N6CYF2</accession>
<proteinExistence type="predicted"/>
<dbReference type="InterPro" id="IPR003141">
    <property type="entry name" value="Pol/His_phosphatase_N"/>
</dbReference>
<dbReference type="SMART" id="SM00481">
    <property type="entry name" value="POLIIIAc"/>
    <property type="match status" value="1"/>
</dbReference>
<dbReference type="InterPro" id="IPR004013">
    <property type="entry name" value="PHP_dom"/>
</dbReference>
<dbReference type="EMBL" id="PKUN01000005">
    <property type="protein sequence ID" value="PLX62386.1"/>
    <property type="molecule type" value="Genomic_DNA"/>
</dbReference>
<protein>
    <submittedName>
        <fullName evidence="2">PHP domain-containing protein</fullName>
    </submittedName>
</protein>
<comment type="caution">
    <text evidence="2">The sequence shown here is derived from an EMBL/GenBank/DDBJ whole genome shotgun (WGS) entry which is preliminary data.</text>
</comment>
<dbReference type="GO" id="GO:0035312">
    <property type="term" value="F:5'-3' DNA exonuclease activity"/>
    <property type="evidence" value="ECO:0007669"/>
    <property type="project" value="TreeGrafter"/>
</dbReference>
<dbReference type="RefSeq" id="WP_029134345.1">
    <property type="nucleotide sequence ID" value="NZ_PKUN01000005.1"/>
</dbReference>
<evidence type="ECO:0000313" key="3">
    <source>
        <dbReference type="Proteomes" id="UP000235015"/>
    </source>
</evidence>
<evidence type="ECO:0000313" key="2">
    <source>
        <dbReference type="EMBL" id="PLX62386.1"/>
    </source>
</evidence>